<dbReference type="AlphaFoldDB" id="A0A4Y2HJT8"/>
<reference evidence="1 2" key="1">
    <citation type="journal article" date="2019" name="Sci. Rep.">
        <title>Orb-weaving spider Araneus ventricosus genome elucidates the spidroin gene catalogue.</title>
        <authorList>
            <person name="Kono N."/>
            <person name="Nakamura H."/>
            <person name="Ohtoshi R."/>
            <person name="Moran D.A.P."/>
            <person name="Shinohara A."/>
            <person name="Yoshida Y."/>
            <person name="Fujiwara M."/>
            <person name="Mori M."/>
            <person name="Tomita M."/>
            <person name="Arakawa K."/>
        </authorList>
    </citation>
    <scope>NUCLEOTIDE SEQUENCE [LARGE SCALE GENOMIC DNA]</scope>
</reference>
<evidence type="ECO:0000313" key="2">
    <source>
        <dbReference type="Proteomes" id="UP000499080"/>
    </source>
</evidence>
<feature type="non-terminal residue" evidence="1">
    <location>
        <position position="76"/>
    </location>
</feature>
<name>A0A4Y2HJT8_ARAVE</name>
<sequence length="76" mass="8419">MSSFLSIGHLTKKDILTENNPSETDEGEPLVEGDMILPPVDHEDGNDVDDELQARKGILNILSLWPSGRVAYNFHS</sequence>
<evidence type="ECO:0000313" key="1">
    <source>
        <dbReference type="EMBL" id="GBM65621.1"/>
    </source>
</evidence>
<comment type="caution">
    <text evidence="1">The sequence shown here is derived from an EMBL/GenBank/DDBJ whole genome shotgun (WGS) entry which is preliminary data.</text>
</comment>
<organism evidence="1 2">
    <name type="scientific">Araneus ventricosus</name>
    <name type="common">Orbweaver spider</name>
    <name type="synonym">Epeira ventricosa</name>
    <dbReference type="NCBI Taxonomy" id="182803"/>
    <lineage>
        <taxon>Eukaryota</taxon>
        <taxon>Metazoa</taxon>
        <taxon>Ecdysozoa</taxon>
        <taxon>Arthropoda</taxon>
        <taxon>Chelicerata</taxon>
        <taxon>Arachnida</taxon>
        <taxon>Araneae</taxon>
        <taxon>Araneomorphae</taxon>
        <taxon>Entelegynae</taxon>
        <taxon>Araneoidea</taxon>
        <taxon>Araneidae</taxon>
        <taxon>Araneus</taxon>
    </lineage>
</organism>
<proteinExistence type="predicted"/>
<keyword evidence="2" id="KW-1185">Reference proteome</keyword>
<accession>A0A4Y2HJT8</accession>
<dbReference type="EMBL" id="BGPR01103213">
    <property type="protein sequence ID" value="GBM65621.1"/>
    <property type="molecule type" value="Genomic_DNA"/>
</dbReference>
<dbReference type="OrthoDB" id="10366315at2759"/>
<protein>
    <submittedName>
        <fullName evidence="1">Uncharacterized protein</fullName>
    </submittedName>
</protein>
<gene>
    <name evidence="1" type="ORF">AVEN_162120_1</name>
</gene>
<dbReference type="Proteomes" id="UP000499080">
    <property type="component" value="Unassembled WGS sequence"/>
</dbReference>